<gene>
    <name evidence="3" type="ORF">SAMN05720469_11256</name>
</gene>
<dbReference type="InterPro" id="IPR026444">
    <property type="entry name" value="Secre_tail"/>
</dbReference>
<evidence type="ECO:0000313" key="3">
    <source>
        <dbReference type="EMBL" id="SHK64402.1"/>
    </source>
</evidence>
<evidence type="ECO:0000259" key="2">
    <source>
        <dbReference type="Pfam" id="PF16173"/>
    </source>
</evidence>
<feature type="domain" description="DUF4832" evidence="1">
    <location>
        <begin position="258"/>
        <end position="457"/>
    </location>
</feature>
<dbReference type="Pfam" id="PF16116">
    <property type="entry name" value="DUF4832"/>
    <property type="match status" value="1"/>
</dbReference>
<protein>
    <submittedName>
        <fullName evidence="3">Por secretion system C-terminal sorting domain-containing protein</fullName>
    </submittedName>
</protein>
<dbReference type="EMBL" id="FRAW01000012">
    <property type="protein sequence ID" value="SHK64402.1"/>
    <property type="molecule type" value="Genomic_DNA"/>
</dbReference>
<organism evidence="3 4">
    <name type="scientific">Fibrobacter intestinalis</name>
    <dbReference type="NCBI Taxonomy" id="28122"/>
    <lineage>
        <taxon>Bacteria</taxon>
        <taxon>Pseudomonadati</taxon>
        <taxon>Fibrobacterota</taxon>
        <taxon>Fibrobacteria</taxon>
        <taxon>Fibrobacterales</taxon>
        <taxon>Fibrobacteraceae</taxon>
        <taxon>Fibrobacter</taxon>
    </lineage>
</organism>
<name>A0A1M6U581_9BACT</name>
<dbReference type="RefSeq" id="WP_159433700.1">
    <property type="nucleotide sequence ID" value="NZ_FRAW01000012.1"/>
</dbReference>
<reference evidence="4" key="1">
    <citation type="submission" date="2016-11" db="EMBL/GenBank/DDBJ databases">
        <authorList>
            <person name="Varghese N."/>
            <person name="Submissions S."/>
        </authorList>
    </citation>
    <scope>NUCLEOTIDE SEQUENCE [LARGE SCALE GENOMIC DNA]</scope>
    <source>
        <strain evidence="4">UWOS</strain>
    </source>
</reference>
<dbReference type="InterPro" id="IPR032379">
    <property type="entry name" value="DUF4874"/>
</dbReference>
<accession>A0A1M6U581</accession>
<sequence>MGKGILSKAAGTMLCIAFGMVALPAAEYKLQDLDYTDHLAPLLKNPGRGLAPMKGFRVKPGESLNLRTNGTVYNDFMRFHVDLGAFSDNAFVSIKGTDTIFGVSQPIDSFAIASVHAVLDSLRRRGGSCVIRQSYDMNCYGKQEPSTEWILKHAAQMAKAYNGYEDVIHYVEIGMFGTCGEQTSMNGESQEKMAEVLQTFLENTNDEIPVGMRSPYVIAVWLGLKDAYSGGGPAFGDFDIHSARFQDSVQSRQKYFHRVGLYNDGYLGSDNDLGTVGWGHPPLSREKMVQWLESERIPYGGDFVHNYNDSSRPPLNTAEYMSYEGFRTHTSYVGSFGNLDKYYHNMGEVLFKGPDAEYGGKATGYEYIRDHLGYRFVLRSSEILDSIGVGGRFQARVKIQNVGFSNNRMVKKATLLLKNASDSTQIFELPLDIAPTQIHSRKLNVKSENPTSLWNGENFYSLYDETDTFDGINVLEFSASLPETMTQGKWNSFLRFSRYGNFKSDGNFHTIRFANDSTYYDVATGSNFIGSFVLSDKVPAAMHSAETMVKNPAFRVYGKNLELENVSRVEIYDLQGSRILKQSIQGNAILPLQYKSGVYIIRLQNGNFLKKGKIQIQ</sequence>
<evidence type="ECO:0000313" key="4">
    <source>
        <dbReference type="Proteomes" id="UP000184275"/>
    </source>
</evidence>
<feature type="domain" description="DUF4874" evidence="2">
    <location>
        <begin position="103"/>
        <end position="216"/>
    </location>
</feature>
<evidence type="ECO:0000259" key="1">
    <source>
        <dbReference type="Pfam" id="PF16116"/>
    </source>
</evidence>
<proteinExistence type="predicted"/>
<dbReference type="Pfam" id="PF16173">
    <property type="entry name" value="DUF4874"/>
    <property type="match status" value="1"/>
</dbReference>
<dbReference type="AlphaFoldDB" id="A0A1M6U581"/>
<keyword evidence="4" id="KW-1185">Reference proteome</keyword>
<dbReference type="InterPro" id="IPR032267">
    <property type="entry name" value="DUF4832"/>
</dbReference>
<dbReference type="Proteomes" id="UP000184275">
    <property type="component" value="Unassembled WGS sequence"/>
</dbReference>
<dbReference type="NCBIfam" id="TIGR04183">
    <property type="entry name" value="Por_Secre_tail"/>
    <property type="match status" value="1"/>
</dbReference>